<gene>
    <name evidence="1" type="ORF">LSH36_45g10036</name>
</gene>
<proteinExistence type="predicted"/>
<dbReference type="PANTHER" id="PTHR13223">
    <property type="entry name" value="ACIDIC FIBROBLAST GROWTH FACTOR INTRACELLULAR BINDING PROTEIN"/>
    <property type="match status" value="1"/>
</dbReference>
<keyword evidence="2" id="KW-1185">Reference proteome</keyword>
<sequence>MLSCLMAFVDIFVGNGTFVDREVYQLWLGGYSAEDAAHVLHKRGILQQYGATLDMLLSDIQDHYRTYTMIERYLKIPHRLDTQLAFQISPDTQVMMIERYYTFDPVVVREILGKKLSSRDRNCLDDISEKTMIPLKSCRRQFDNIKRVFKHVEELKGSLIENIKMAFQLSDDLSRQYAAIVFMANNRFETTKKKLAYLTFADFICCANLMIQNWSCTYIDNQATSEDVDVGIEKDFLIGLREVKSLSDKENLEKYKMFVMKAVAGKLSPKASHHLENNFKTLSKTLVNVAYGLNHNKELRDLFVDLVEHFVEPCKQAGWSRTDVKTFLKSYQETASLLVYFRTRQNTFKVWQRYLSTIISCIIQLYHD</sequence>
<dbReference type="PANTHER" id="PTHR13223:SF2">
    <property type="entry name" value="ACIDIC FIBROBLAST GROWTH FACTOR INTRACELLULAR-BINDING PROTEIN"/>
    <property type="match status" value="1"/>
</dbReference>
<reference evidence="1" key="1">
    <citation type="journal article" date="2023" name="Mol. Biol. Evol.">
        <title>Third-Generation Sequencing Reveals the Adaptive Role of the Epigenome in Three Deep-Sea Polychaetes.</title>
        <authorList>
            <person name="Perez M."/>
            <person name="Aroh O."/>
            <person name="Sun Y."/>
            <person name="Lan Y."/>
            <person name="Juniper S.K."/>
            <person name="Young C.R."/>
            <person name="Angers B."/>
            <person name="Qian P.Y."/>
        </authorList>
    </citation>
    <scope>NUCLEOTIDE SEQUENCE</scope>
    <source>
        <strain evidence="1">P08H-3</strain>
    </source>
</reference>
<dbReference type="EMBL" id="JAODUP010000045">
    <property type="protein sequence ID" value="KAK2165810.1"/>
    <property type="molecule type" value="Genomic_DNA"/>
</dbReference>
<protein>
    <recommendedName>
        <fullName evidence="3">Acidic fibroblast growth factor intracellular-binding protein</fullName>
    </recommendedName>
</protein>
<accession>A0AAD9K866</accession>
<dbReference type="Proteomes" id="UP001208570">
    <property type="component" value="Unassembled WGS sequence"/>
</dbReference>
<dbReference type="GO" id="GO:0005634">
    <property type="term" value="C:nucleus"/>
    <property type="evidence" value="ECO:0007669"/>
    <property type="project" value="TreeGrafter"/>
</dbReference>
<organism evidence="1 2">
    <name type="scientific">Paralvinella palmiformis</name>
    <dbReference type="NCBI Taxonomy" id="53620"/>
    <lineage>
        <taxon>Eukaryota</taxon>
        <taxon>Metazoa</taxon>
        <taxon>Spiralia</taxon>
        <taxon>Lophotrochozoa</taxon>
        <taxon>Annelida</taxon>
        <taxon>Polychaeta</taxon>
        <taxon>Sedentaria</taxon>
        <taxon>Canalipalpata</taxon>
        <taxon>Terebellida</taxon>
        <taxon>Terebelliformia</taxon>
        <taxon>Alvinellidae</taxon>
        <taxon>Paralvinella</taxon>
    </lineage>
</organism>
<dbReference type="InterPro" id="IPR008614">
    <property type="entry name" value="FIBP"/>
</dbReference>
<evidence type="ECO:0000313" key="2">
    <source>
        <dbReference type="Proteomes" id="UP001208570"/>
    </source>
</evidence>
<dbReference type="AlphaFoldDB" id="A0AAD9K866"/>
<evidence type="ECO:0000313" key="1">
    <source>
        <dbReference type="EMBL" id="KAK2165810.1"/>
    </source>
</evidence>
<comment type="caution">
    <text evidence="1">The sequence shown here is derived from an EMBL/GenBank/DDBJ whole genome shotgun (WGS) entry which is preliminary data.</text>
</comment>
<evidence type="ECO:0008006" key="3">
    <source>
        <dbReference type="Google" id="ProtNLM"/>
    </source>
</evidence>
<dbReference type="Pfam" id="PF05427">
    <property type="entry name" value="FIBP"/>
    <property type="match status" value="1"/>
</dbReference>
<name>A0AAD9K866_9ANNE</name>